<dbReference type="Proteomes" id="UP001148662">
    <property type="component" value="Unassembled WGS sequence"/>
</dbReference>
<evidence type="ECO:0000313" key="2">
    <source>
        <dbReference type="Proteomes" id="UP001148662"/>
    </source>
</evidence>
<reference evidence="1" key="1">
    <citation type="submission" date="2022-07" db="EMBL/GenBank/DDBJ databases">
        <title>Genome Sequence of Phlebia brevispora.</title>
        <authorList>
            <person name="Buettner E."/>
        </authorList>
    </citation>
    <scope>NUCLEOTIDE SEQUENCE</scope>
    <source>
        <strain evidence="1">MPL23</strain>
    </source>
</reference>
<sequence length="1184" mass="133461">MSLFDFLRTTEIQKLNSELRKRMEKFRNHYFLAYEAETAGDESALEDDDDDENGYQDLDINIPLQFTSSHPHCDTHVVFKLKSSRSFILNFIGGTLPRRDKGDYEEYCRTMLILFAPGGWRSGKELKSADESWEEAFGSTTFSPYALKVMGNMNLLYECLDARDDFAAHRKAEERAHWLNERLGCDLVNALDLENNSMSETFSDDDEEVLRLLEQSSKIIGRESGLIRKKMSEMHHFMLQLCTSTSSGNRTSSTDFVDIPDPIACRPPFQWKELVQSAKVAALTLRSHGTIRRENQLYACPDVSSNMVNDVRLVTSTETSILRNQLSTPSSSTAPFQLSSQFSIMIREFSLNKEQIRAFTIIALQMSGVHSQPLRMYLGGIGGTGKSQVIKAVTKFLGVRGEEYRQQLCAPTGSAASIIGGSTYHSILGISRDERASSVTKLSKIQSRLARVDLLFLDEVSMVSCLALYRISEQMSNAFDTPLEPFGGKNVVLAGDFGQLPPPGVGQASLYSSSVGTNISARTGNGQRKALGKAVWHMFDTHVMLRENMHQTGVSLEDIQYRRMLTNARLKACDDDDLQVLDRITIGLGKPDDAFGKENFSNHSVITAWNAHRDAINEYRVPRFAQEKGEELHHFYSIDNMTTAREVVYLRQERQQQDNTSRIQTTSDAIPNRLKKLLWELSPCTTEHVPGRLTLCRGLPVMLKSNEATELCATNGAEATVYDWDAYVCDDGREVLKTLFIKIQDPPRDIQIANLPFNVVPITAASERIHCLLPNDTGIWIVRRQVPVLPNFAMTDFACQGRTRPTNPIDIRQCKNHQAIYTCLSRSSSLAGTLILAPFDKRKLTGGPSADLKRELRELEIMDDISKLRFEGHLPEGIKGNTRAQLVRSYQRIFGAYHIPPQIHPALDWRGESLDDIKCQKRDIPWENLSYNARINRKKKRKGTHPPQVSTQPQKKKKTNQTPSTSVGLGVSGHLKGLIWDEENWSCLYDALLTVLWNAHAEFRILDSITEQGGEIPAEIINGFTEIENGVCTLEIVRDRLRTTLNARDPVKFPLGRVLTALDVLFNELIKPPKISPARRGMVYPKSYLHTTFRCSDETASRYRQMSSEDILVRLLRRSPISPDATIVPCPVIALELLPGEVDGVAHLRILADINISLGEIEATLYTEGYTVPWRKSFHREVYL</sequence>
<protein>
    <submittedName>
        <fullName evidence="1">Uncharacterized protein</fullName>
    </submittedName>
</protein>
<name>A0ACC1TDT8_9APHY</name>
<dbReference type="EMBL" id="JANHOG010000046">
    <property type="protein sequence ID" value="KAJ3559086.1"/>
    <property type="molecule type" value="Genomic_DNA"/>
</dbReference>
<comment type="caution">
    <text evidence="1">The sequence shown here is derived from an EMBL/GenBank/DDBJ whole genome shotgun (WGS) entry which is preliminary data.</text>
</comment>
<organism evidence="1 2">
    <name type="scientific">Phlebia brevispora</name>
    <dbReference type="NCBI Taxonomy" id="194682"/>
    <lineage>
        <taxon>Eukaryota</taxon>
        <taxon>Fungi</taxon>
        <taxon>Dikarya</taxon>
        <taxon>Basidiomycota</taxon>
        <taxon>Agaricomycotina</taxon>
        <taxon>Agaricomycetes</taxon>
        <taxon>Polyporales</taxon>
        <taxon>Meruliaceae</taxon>
        <taxon>Phlebia</taxon>
    </lineage>
</organism>
<proteinExistence type="predicted"/>
<keyword evidence="2" id="KW-1185">Reference proteome</keyword>
<gene>
    <name evidence="1" type="ORF">NM688_g551</name>
</gene>
<accession>A0ACC1TDT8</accession>
<evidence type="ECO:0000313" key="1">
    <source>
        <dbReference type="EMBL" id="KAJ3559086.1"/>
    </source>
</evidence>